<accession>A0A8S5RC43</accession>
<sequence length="63" mass="7304">MSYIRCPNCWKSDGNDDIILSKKIICMDTSDCQISVKKQCDICGKIYEVIAEYKFSHEMLGEY</sequence>
<name>A0A8S5RC43_9VIRU</name>
<reference evidence="1" key="1">
    <citation type="journal article" date="2021" name="Proc. Natl. Acad. Sci. U.S.A.">
        <title>A Catalog of Tens of Thousands of Viruses from Human Metagenomes Reveals Hidden Associations with Chronic Diseases.</title>
        <authorList>
            <person name="Tisza M.J."/>
            <person name="Buck C.B."/>
        </authorList>
    </citation>
    <scope>NUCLEOTIDE SEQUENCE</scope>
    <source>
        <strain evidence="1">CtmTa7</strain>
    </source>
</reference>
<organism evidence="1">
    <name type="scientific">virus sp. ctmTa7</name>
    <dbReference type="NCBI Taxonomy" id="2828255"/>
    <lineage>
        <taxon>Viruses</taxon>
    </lineage>
</organism>
<proteinExistence type="predicted"/>
<dbReference type="EMBL" id="BK059091">
    <property type="protein sequence ID" value="DAE28990.1"/>
    <property type="molecule type" value="Genomic_DNA"/>
</dbReference>
<protein>
    <submittedName>
        <fullName evidence="1">Zinc-ribbon domain protein</fullName>
    </submittedName>
</protein>
<evidence type="ECO:0000313" key="1">
    <source>
        <dbReference type="EMBL" id="DAE28990.1"/>
    </source>
</evidence>